<dbReference type="AlphaFoldDB" id="G3AJ83"/>
<feature type="signal peptide" evidence="13">
    <location>
        <begin position="1"/>
        <end position="23"/>
    </location>
</feature>
<dbReference type="FunFam" id="1.50.10.20:FF:000006">
    <property type="entry name" value="Mannan endo-1,6-alpha-mannosidase"/>
    <property type="match status" value="1"/>
</dbReference>
<keyword evidence="6 11" id="KW-0378">Hydrolase</keyword>
<dbReference type="PIRSF" id="PIRSF016302">
    <property type="entry name" value="Man_a_manosd"/>
    <property type="match status" value="1"/>
</dbReference>
<reference evidence="14 15" key="1">
    <citation type="journal article" date="2011" name="Proc. Natl. Acad. Sci. U.S.A.">
        <title>Comparative genomics of xylose-fermenting fungi for enhanced biofuel production.</title>
        <authorList>
            <person name="Wohlbach D.J."/>
            <person name="Kuo A."/>
            <person name="Sato T.K."/>
            <person name="Potts K.M."/>
            <person name="Salamov A.A."/>
            <person name="LaButti K.M."/>
            <person name="Sun H."/>
            <person name="Clum A."/>
            <person name="Pangilinan J.L."/>
            <person name="Lindquist E.A."/>
            <person name="Lucas S."/>
            <person name="Lapidus A."/>
            <person name="Jin M."/>
            <person name="Gunawan C."/>
            <person name="Balan V."/>
            <person name="Dale B.E."/>
            <person name="Jeffries T.W."/>
            <person name="Zinkel R."/>
            <person name="Barry K.W."/>
            <person name="Grigoriev I.V."/>
            <person name="Gasch A.P."/>
        </authorList>
    </citation>
    <scope>NUCLEOTIDE SEQUENCE [LARGE SCALE GENOMIC DNA]</scope>
    <source>
        <strain evidence="15">NRRL Y-27907 / 11-Y1</strain>
    </source>
</reference>
<dbReference type="EMBL" id="GL996500">
    <property type="protein sequence ID" value="EGW33840.1"/>
    <property type="molecule type" value="Genomic_DNA"/>
</dbReference>
<keyword evidence="7" id="KW-0472">Membrane</keyword>
<evidence type="ECO:0000256" key="4">
    <source>
        <dbReference type="ARBA" id="ARBA00012350"/>
    </source>
</evidence>
<evidence type="ECO:0000256" key="5">
    <source>
        <dbReference type="ARBA" id="ARBA00022729"/>
    </source>
</evidence>
<evidence type="ECO:0000256" key="9">
    <source>
        <dbReference type="ARBA" id="ARBA00023295"/>
    </source>
</evidence>
<dbReference type="PANTHER" id="PTHR12145">
    <property type="entry name" value="MANNAN ENDO-1,6-ALPHA-MANNOSIDASE DCW1"/>
    <property type="match status" value="1"/>
</dbReference>
<comment type="catalytic activity">
    <reaction evidence="1 11">
        <text>Random hydrolysis of (1-&gt;6)-alpha-D-mannosidic linkages in unbranched (1-&gt;6)-mannans.</text>
        <dbReference type="EC" id="3.2.1.101"/>
    </reaction>
</comment>
<dbReference type="GO" id="GO:0008496">
    <property type="term" value="F:mannan endo-1,6-alpha-mannosidase activity"/>
    <property type="evidence" value="ECO:0007669"/>
    <property type="project" value="UniProtKB-UniRule"/>
</dbReference>
<proteinExistence type="inferred from homology"/>
<sequence>MMVQHSHIITVILTLFTPLLISAYDLDINSHDSICHAAKLAADGAWNYYDGFKYGGVIGMFIPPNYWWNSGQTFGGLLDYYKFCDPKNETLKKDIFDGMYSQVGDHFDFVPLNQTKTEGNDDQGVWGMALLEAVERNFTNPKGHTWLKLTENLFNSMNGRWDTKHCGGGLRWQIYKWNNGYNYKNTISNGSLFHIAARLARITGNRTYFDIANKVWKWMDDVGFLGEDTKGNFWLFDGAEIEDDCRKITVLRWSYNYGIVLSGSAYMYNITEDEVWKNRTKEILDASLSFFFHNKIMQETTCVDKDNCNNDQRSFRSLFARGLVLTSLVMPETRSKIMPYLKKSAAGAAASCSGGSDGISCGMDWSKGKWDGVYGLGEQVSALETIMSLIVKEPDPIKHKTTSKTVSKTTLKTTTSKTSSTTSSKTSSKTSSSTSLSRKDPTSTALIIKKNSESHLSTSSLIKFVPFLLQLL</sequence>
<evidence type="ECO:0000256" key="11">
    <source>
        <dbReference type="PIRNR" id="PIRNR016302"/>
    </source>
</evidence>
<dbReference type="OMA" id="WWEAGEM"/>
<keyword evidence="15" id="KW-1185">Reference proteome</keyword>
<dbReference type="GO" id="GO:0009272">
    <property type="term" value="P:fungal-type cell wall biogenesis"/>
    <property type="evidence" value="ECO:0007669"/>
    <property type="project" value="TreeGrafter"/>
</dbReference>
<evidence type="ECO:0000313" key="15">
    <source>
        <dbReference type="Proteomes" id="UP000000709"/>
    </source>
</evidence>
<dbReference type="Gene3D" id="1.50.10.20">
    <property type="match status" value="1"/>
</dbReference>
<dbReference type="InParanoid" id="G3AJ83"/>
<feature type="compositionally biased region" description="Low complexity" evidence="12">
    <location>
        <begin position="403"/>
        <end position="436"/>
    </location>
</feature>
<evidence type="ECO:0000256" key="10">
    <source>
        <dbReference type="ARBA" id="ARBA00023316"/>
    </source>
</evidence>
<evidence type="ECO:0000256" key="6">
    <source>
        <dbReference type="ARBA" id="ARBA00022801"/>
    </source>
</evidence>
<keyword evidence="8" id="KW-0325">Glycoprotein</keyword>
<dbReference type="PANTHER" id="PTHR12145:SF36">
    <property type="entry name" value="MANNAN ENDO-1,6-ALPHA-MANNOSIDASE DCW1"/>
    <property type="match status" value="1"/>
</dbReference>
<organism evidence="15">
    <name type="scientific">Spathaspora passalidarum (strain NRRL Y-27907 / 11-Y1)</name>
    <dbReference type="NCBI Taxonomy" id="619300"/>
    <lineage>
        <taxon>Eukaryota</taxon>
        <taxon>Fungi</taxon>
        <taxon>Dikarya</taxon>
        <taxon>Ascomycota</taxon>
        <taxon>Saccharomycotina</taxon>
        <taxon>Pichiomycetes</taxon>
        <taxon>Debaryomycetaceae</taxon>
        <taxon>Spathaspora</taxon>
    </lineage>
</organism>
<dbReference type="GO" id="GO:0071555">
    <property type="term" value="P:cell wall organization"/>
    <property type="evidence" value="ECO:0007669"/>
    <property type="project" value="UniProtKB-KW"/>
</dbReference>
<feature type="chain" id="PRO_5003442435" description="Mannan endo-1,6-alpha-mannosidase" evidence="13">
    <location>
        <begin position="24"/>
        <end position="472"/>
    </location>
</feature>
<dbReference type="RefSeq" id="XP_007373424.1">
    <property type="nucleotide sequence ID" value="XM_007373362.1"/>
</dbReference>
<dbReference type="STRING" id="619300.G3AJ83"/>
<feature type="region of interest" description="Disordered" evidence="12">
    <location>
        <begin position="399"/>
        <end position="439"/>
    </location>
</feature>
<name>G3AJ83_SPAPN</name>
<dbReference type="GO" id="GO:0016052">
    <property type="term" value="P:carbohydrate catabolic process"/>
    <property type="evidence" value="ECO:0007669"/>
    <property type="project" value="InterPro"/>
</dbReference>
<dbReference type="EC" id="3.2.1.101" evidence="4 11"/>
<dbReference type="OrthoDB" id="4187847at2759"/>
<gene>
    <name evidence="14" type="ORF">SPAPADRAFT_70097</name>
</gene>
<evidence type="ECO:0000256" key="2">
    <source>
        <dbReference type="ARBA" id="ARBA00004308"/>
    </source>
</evidence>
<dbReference type="GO" id="GO:0012505">
    <property type="term" value="C:endomembrane system"/>
    <property type="evidence" value="ECO:0007669"/>
    <property type="project" value="UniProtKB-SubCell"/>
</dbReference>
<dbReference type="Pfam" id="PF03663">
    <property type="entry name" value="Glyco_hydro_76"/>
    <property type="match status" value="1"/>
</dbReference>
<keyword evidence="10" id="KW-0961">Cell wall biogenesis/degradation</keyword>
<dbReference type="GeneID" id="18875306"/>
<comment type="subcellular location">
    <subcellularLocation>
        <location evidence="2">Endomembrane system</location>
    </subcellularLocation>
</comment>
<evidence type="ECO:0000256" key="3">
    <source>
        <dbReference type="ARBA" id="ARBA00009699"/>
    </source>
</evidence>
<dbReference type="GO" id="GO:0007117">
    <property type="term" value="P:budding cell bud growth"/>
    <property type="evidence" value="ECO:0007669"/>
    <property type="project" value="TreeGrafter"/>
</dbReference>
<dbReference type="KEGG" id="spaa:SPAPADRAFT_70097"/>
<evidence type="ECO:0000313" key="14">
    <source>
        <dbReference type="EMBL" id="EGW33840.1"/>
    </source>
</evidence>
<dbReference type="InterPro" id="IPR008928">
    <property type="entry name" value="6-hairpin_glycosidase_sf"/>
</dbReference>
<evidence type="ECO:0000256" key="13">
    <source>
        <dbReference type="SAM" id="SignalP"/>
    </source>
</evidence>
<dbReference type="Proteomes" id="UP000000709">
    <property type="component" value="Unassembled WGS sequence"/>
</dbReference>
<dbReference type="InterPro" id="IPR005198">
    <property type="entry name" value="Glyco_hydro_76"/>
</dbReference>
<dbReference type="SUPFAM" id="SSF48208">
    <property type="entry name" value="Six-hairpin glycosidases"/>
    <property type="match status" value="1"/>
</dbReference>
<dbReference type="HOGENOM" id="CLU_025694_1_1_1"/>
<accession>G3AJ83</accession>
<evidence type="ECO:0000256" key="8">
    <source>
        <dbReference type="ARBA" id="ARBA00023180"/>
    </source>
</evidence>
<evidence type="ECO:0000256" key="7">
    <source>
        <dbReference type="ARBA" id="ARBA00023136"/>
    </source>
</evidence>
<protein>
    <recommendedName>
        <fullName evidence="4 11">Mannan endo-1,6-alpha-mannosidase</fullName>
        <ecNumber evidence="4 11">3.2.1.101</ecNumber>
    </recommendedName>
</protein>
<evidence type="ECO:0000256" key="12">
    <source>
        <dbReference type="SAM" id="MobiDB-lite"/>
    </source>
</evidence>
<dbReference type="eggNOG" id="ENOG502QSWP">
    <property type="taxonomic scope" value="Eukaryota"/>
</dbReference>
<keyword evidence="5 13" id="KW-0732">Signal</keyword>
<keyword evidence="9 11" id="KW-0326">Glycosidase</keyword>
<dbReference type="InterPro" id="IPR014480">
    <property type="entry name" value="Mannan-1_6-alpha_mannosidase"/>
</dbReference>
<evidence type="ECO:0000256" key="1">
    <source>
        <dbReference type="ARBA" id="ARBA00001452"/>
    </source>
</evidence>
<comment type="similarity">
    <text evidence="3 11">Belongs to the glycosyl hydrolase 76 family.</text>
</comment>